<dbReference type="Proteomes" id="UP000199233">
    <property type="component" value="Unassembled WGS sequence"/>
</dbReference>
<name>A0A1H9CGV5_9GAMM</name>
<evidence type="ECO:0000256" key="3">
    <source>
        <dbReference type="ARBA" id="ARBA00022832"/>
    </source>
</evidence>
<comment type="similarity">
    <text evidence="1">Belongs to the ATP-dependent AMP-binding enzyme family.</text>
</comment>
<dbReference type="PROSITE" id="PS00455">
    <property type="entry name" value="AMP_BINDING"/>
    <property type="match status" value="1"/>
</dbReference>
<dbReference type="AlphaFoldDB" id="A0A1H9CGV5"/>
<dbReference type="SUPFAM" id="SSF56801">
    <property type="entry name" value="Acetyl-CoA synthetase-like"/>
    <property type="match status" value="1"/>
</dbReference>
<dbReference type="Gene3D" id="3.40.50.12780">
    <property type="entry name" value="N-terminal domain of ligase-like"/>
    <property type="match status" value="1"/>
</dbReference>
<dbReference type="Pfam" id="PF00501">
    <property type="entry name" value="AMP-binding"/>
    <property type="match status" value="1"/>
</dbReference>
<feature type="domain" description="AMP-binding enzyme C-terminal" evidence="6">
    <location>
        <begin position="457"/>
        <end position="532"/>
    </location>
</feature>
<dbReference type="PANTHER" id="PTHR43859">
    <property type="entry name" value="ACYL-ACTIVATING ENZYME"/>
    <property type="match status" value="1"/>
</dbReference>
<dbReference type="PANTHER" id="PTHR43859:SF4">
    <property type="entry name" value="BUTANOATE--COA LIGASE AAE1-RELATED"/>
    <property type="match status" value="1"/>
</dbReference>
<dbReference type="InterPro" id="IPR042099">
    <property type="entry name" value="ANL_N_sf"/>
</dbReference>
<evidence type="ECO:0000256" key="4">
    <source>
        <dbReference type="ARBA" id="ARBA00023098"/>
    </source>
</evidence>
<keyword evidence="2" id="KW-0436">Ligase</keyword>
<gene>
    <name evidence="7" type="ORF">SAMN04488038_10337</name>
</gene>
<organism evidence="7 8">
    <name type="scientific">Solimonas aquatica</name>
    <dbReference type="NCBI Taxonomy" id="489703"/>
    <lineage>
        <taxon>Bacteria</taxon>
        <taxon>Pseudomonadati</taxon>
        <taxon>Pseudomonadota</taxon>
        <taxon>Gammaproteobacteria</taxon>
        <taxon>Nevskiales</taxon>
        <taxon>Nevskiaceae</taxon>
        <taxon>Solimonas</taxon>
    </lineage>
</organism>
<evidence type="ECO:0000259" key="6">
    <source>
        <dbReference type="Pfam" id="PF13193"/>
    </source>
</evidence>
<dbReference type="InterPro" id="IPR045851">
    <property type="entry name" value="AMP-bd_C_sf"/>
</dbReference>
<dbReference type="FunFam" id="3.30.300.30:FF:000008">
    <property type="entry name" value="2,3-dihydroxybenzoate-AMP ligase"/>
    <property type="match status" value="1"/>
</dbReference>
<dbReference type="CDD" id="cd12119">
    <property type="entry name" value="ttLC_FACS_AlkK_like"/>
    <property type="match status" value="1"/>
</dbReference>
<dbReference type="GO" id="GO:0006631">
    <property type="term" value="P:fatty acid metabolic process"/>
    <property type="evidence" value="ECO:0007669"/>
    <property type="project" value="UniProtKB-KW"/>
</dbReference>
<dbReference type="InterPro" id="IPR020845">
    <property type="entry name" value="AMP-binding_CS"/>
</dbReference>
<proteinExistence type="inferred from homology"/>
<dbReference type="InterPro" id="IPR025110">
    <property type="entry name" value="AMP-bd_C"/>
</dbReference>
<dbReference type="NCBIfam" id="NF005426">
    <property type="entry name" value="PRK07008.1"/>
    <property type="match status" value="1"/>
</dbReference>
<sequence>MLGQMMRMPLNISALLQHAERYHGDTEIVSRSTETDSGDDGSPQPPAIQRYAYATAARRCRQLACALQRLGVREGQRIATLAWNGYRHFELYFSISGIGAITHTINPRLFLEQIAWIVNHAEDSVLCFDLSFSALVARLQPLCPSVRHWVAMCDRQHMPALKLPGLLCYEELLSAGGADFEWPLLDEELASGLCYTSGTTGNPKGVLYSHRSTLLHALTASLPDVMNLSARDCVLPVVPMFHVNAWGIPFLAPLVGAKLVFPGAALDGASLHQLFEQEQVSFAAGVPTVWLGLLQYLQSRGLRLSSVPRMIVGGAACPPALMQAYAELGVKLQHAWGMTELSPLGTVNTPKRQHEHQPPVAQAALAAKQGRPPFGIELKVVDGLGVDLPHDGQSTGELMVRGHWVAERYFRAGTTALRQGWFATGDVANLDLDGFLQITDRSKDVIKSGGEWISSIELENIAMSHPAVAEAAALGMKHPKWDERPLLIVVKKPAAEVDRRSLLSFYQDRVAKWWIPDDVLFLDALPYTANGKLSKLQLRQQLGNYQWPAQS</sequence>
<reference evidence="8" key="1">
    <citation type="submission" date="2016-10" db="EMBL/GenBank/DDBJ databases">
        <authorList>
            <person name="Varghese N."/>
            <person name="Submissions S."/>
        </authorList>
    </citation>
    <scope>NUCLEOTIDE SEQUENCE [LARGE SCALE GENOMIC DNA]</scope>
    <source>
        <strain evidence="8">DSM 25927</strain>
    </source>
</reference>
<keyword evidence="3" id="KW-0276">Fatty acid metabolism</keyword>
<evidence type="ECO:0000313" key="7">
    <source>
        <dbReference type="EMBL" id="SEP99973.1"/>
    </source>
</evidence>
<evidence type="ECO:0000256" key="1">
    <source>
        <dbReference type="ARBA" id="ARBA00006432"/>
    </source>
</evidence>
<dbReference type="InterPro" id="IPR000873">
    <property type="entry name" value="AMP-dep_synth/lig_dom"/>
</dbReference>
<dbReference type="EMBL" id="FOFS01000003">
    <property type="protein sequence ID" value="SEP99973.1"/>
    <property type="molecule type" value="Genomic_DNA"/>
</dbReference>
<keyword evidence="8" id="KW-1185">Reference proteome</keyword>
<accession>A0A1H9CGV5</accession>
<protein>
    <submittedName>
        <fullName evidence="7">Fatty-acyl-CoA synthase</fullName>
    </submittedName>
</protein>
<dbReference type="STRING" id="489703.SAMN04488038_10337"/>
<dbReference type="GO" id="GO:0016874">
    <property type="term" value="F:ligase activity"/>
    <property type="evidence" value="ECO:0007669"/>
    <property type="project" value="UniProtKB-KW"/>
</dbReference>
<dbReference type="Gene3D" id="3.30.300.30">
    <property type="match status" value="1"/>
</dbReference>
<evidence type="ECO:0000259" key="5">
    <source>
        <dbReference type="Pfam" id="PF00501"/>
    </source>
</evidence>
<evidence type="ECO:0000256" key="2">
    <source>
        <dbReference type="ARBA" id="ARBA00022598"/>
    </source>
</evidence>
<feature type="domain" description="AMP-dependent synthetase/ligase" evidence="5">
    <location>
        <begin position="48"/>
        <end position="410"/>
    </location>
</feature>
<dbReference type="RefSeq" id="WP_218140083.1">
    <property type="nucleotide sequence ID" value="NZ_FOFS01000003.1"/>
</dbReference>
<dbReference type="NCBIfam" id="NF004837">
    <property type="entry name" value="PRK06187.1"/>
    <property type="match status" value="1"/>
</dbReference>
<dbReference type="Pfam" id="PF13193">
    <property type="entry name" value="AMP-binding_C"/>
    <property type="match status" value="1"/>
</dbReference>
<evidence type="ECO:0000313" key="8">
    <source>
        <dbReference type="Proteomes" id="UP000199233"/>
    </source>
</evidence>
<keyword evidence="4" id="KW-0443">Lipid metabolism</keyword>